<keyword evidence="2" id="KW-1185">Reference proteome</keyword>
<reference evidence="1" key="1">
    <citation type="journal article" date="2009" name="Rice">
        <title>De Novo Next Generation Sequencing of Plant Genomes.</title>
        <authorList>
            <person name="Rounsley S."/>
            <person name="Marri P.R."/>
            <person name="Yu Y."/>
            <person name="He R."/>
            <person name="Sisneros N."/>
            <person name="Goicoechea J.L."/>
            <person name="Lee S.J."/>
            <person name="Angelova A."/>
            <person name="Kudrna D."/>
            <person name="Luo M."/>
            <person name="Affourtit J."/>
            <person name="Desany B."/>
            <person name="Knight J."/>
            <person name="Niazi F."/>
            <person name="Egholm M."/>
            <person name="Wing R.A."/>
        </authorList>
    </citation>
    <scope>NUCLEOTIDE SEQUENCE [LARGE SCALE GENOMIC DNA]</scope>
    <source>
        <strain evidence="1">cv. IRGC 105608</strain>
    </source>
</reference>
<protein>
    <submittedName>
        <fullName evidence="1">Uncharacterized protein</fullName>
    </submittedName>
</protein>
<name>A0A0D3FLJ8_9ORYZ</name>
<dbReference type="Gramene" id="OBART03G26950.1">
    <property type="protein sequence ID" value="OBART03G26950.1"/>
    <property type="gene ID" value="OBART03G26950"/>
</dbReference>
<dbReference type="AlphaFoldDB" id="A0A0D3FLJ8"/>
<dbReference type="PaxDb" id="65489-OBART03G26950.1"/>
<evidence type="ECO:0000313" key="1">
    <source>
        <dbReference type="EnsemblPlants" id="OBART03G26950.1"/>
    </source>
</evidence>
<dbReference type="EnsemblPlants" id="OBART03G26950.1">
    <property type="protein sequence ID" value="OBART03G26950.1"/>
    <property type="gene ID" value="OBART03G26950"/>
</dbReference>
<reference evidence="1" key="2">
    <citation type="submission" date="2015-03" db="UniProtKB">
        <authorList>
            <consortium name="EnsemblPlants"/>
        </authorList>
    </citation>
    <scope>IDENTIFICATION</scope>
</reference>
<sequence length="108" mass="12572">MMPQTLINSNLLSLIRFLYLNLLLYPFNQASRWMTTFLQQFRKRALLPPLHAPKNARLEHRSESYLHVFLLAPLLIYDATTERAGYYAQWCYTLGIGSQGSLIPLWVA</sequence>
<organism evidence="1">
    <name type="scientific">Oryza barthii</name>
    <dbReference type="NCBI Taxonomy" id="65489"/>
    <lineage>
        <taxon>Eukaryota</taxon>
        <taxon>Viridiplantae</taxon>
        <taxon>Streptophyta</taxon>
        <taxon>Embryophyta</taxon>
        <taxon>Tracheophyta</taxon>
        <taxon>Spermatophyta</taxon>
        <taxon>Magnoliopsida</taxon>
        <taxon>Liliopsida</taxon>
        <taxon>Poales</taxon>
        <taxon>Poaceae</taxon>
        <taxon>BOP clade</taxon>
        <taxon>Oryzoideae</taxon>
        <taxon>Oryzeae</taxon>
        <taxon>Oryzinae</taxon>
        <taxon>Oryza</taxon>
    </lineage>
</organism>
<evidence type="ECO:0000313" key="2">
    <source>
        <dbReference type="Proteomes" id="UP000026960"/>
    </source>
</evidence>
<dbReference type="Proteomes" id="UP000026960">
    <property type="component" value="Chromosome 3"/>
</dbReference>
<dbReference type="HOGENOM" id="CLU_175078_0_0_1"/>
<accession>A0A0D3FLJ8</accession>
<proteinExistence type="predicted"/>